<dbReference type="EMBL" id="JAMXFF010000001">
    <property type="protein sequence ID" value="MCT7964840.1"/>
    <property type="molecule type" value="Genomic_DNA"/>
</dbReference>
<dbReference type="SMART" id="SM00646">
    <property type="entry name" value="Ami_3"/>
    <property type="match status" value="1"/>
</dbReference>
<dbReference type="Gene3D" id="2.60.40.3500">
    <property type="match status" value="1"/>
</dbReference>
<gene>
    <name evidence="4" type="ORF">NG799_00665</name>
</gene>
<dbReference type="Proteomes" id="UP001525890">
    <property type="component" value="Unassembled WGS sequence"/>
</dbReference>
<evidence type="ECO:0000313" key="4">
    <source>
        <dbReference type="EMBL" id="MCT7964840.1"/>
    </source>
</evidence>
<sequence length="622" mass="67607">MRRVGKQSMKVTPSIDFPYRQISPLRKAKLQNWILPSLISAFLLAAPPVEAAQLETWRFESDRNQLSFTTTGGVQPTAQLLSNPTRLVIDLPGTTLGRQSVTQPVGGTIREIRVGQFNNQTSRIVVELAAGYTLDPQQVEVKGNSSNQWTVQIPDPHTAGTQIAQGSSGGRSDSPSPLAATGANTFLQEVEIKDEGFIFHTNGAIPTVELNQGSNGTWVNVDLPGVTLSPDLERRVRNVDRLGVNQLQLVQASTAPPLTRAILTLTETDTNWQAQVSEQGQVLVWPEGEKPPQVTAQATSGLATIQGIELVGNQVVVKADRTLNYNTEWDQKTLAYRLTLYSSHLGNDVNRLQPERGSSVLWVRPTQEDPETVVVLVQPAAGVRVSGVEQQSGDRLAIQLETTEIVTTDPNAQVIPISNPDSPATVSPENQLQSDIPPIPAGRIAVVIDAGHGGSDPGAVGIGGIQEKEIVLDISHQVSEILEREGITAIMTRQDDRTIDLAPRVQLANRVNANLFVSIHANAISMARPEVNGLETYYYASGRNLAQAIQNSMLQDFSSMPNRGVKQARFYVLRHTSMPAVLVEVGFVTGRDDVQILSDAAQRTRMAEAIARGILNYVRTNR</sequence>
<dbReference type="RefSeq" id="WP_368004598.1">
    <property type="nucleotide sequence ID" value="NZ_JAMXFF010000001.1"/>
</dbReference>
<evidence type="ECO:0000256" key="1">
    <source>
        <dbReference type="ARBA" id="ARBA00022801"/>
    </source>
</evidence>
<evidence type="ECO:0000259" key="3">
    <source>
        <dbReference type="SMART" id="SM00646"/>
    </source>
</evidence>
<keyword evidence="1" id="KW-0378">Hydrolase</keyword>
<dbReference type="Gene3D" id="3.40.630.40">
    <property type="entry name" value="Zn-dependent exopeptidases"/>
    <property type="match status" value="1"/>
</dbReference>
<protein>
    <submittedName>
        <fullName evidence="4">N-acetylmuramoyl-L-alanine amidase</fullName>
    </submittedName>
</protein>
<evidence type="ECO:0000313" key="5">
    <source>
        <dbReference type="Proteomes" id="UP001525890"/>
    </source>
</evidence>
<dbReference type="CDD" id="cd02696">
    <property type="entry name" value="MurNAc-LAA"/>
    <property type="match status" value="1"/>
</dbReference>
<name>A0ABT2MJC7_9CYAN</name>
<dbReference type="InterPro" id="IPR050695">
    <property type="entry name" value="N-acetylmuramoyl_amidase_3"/>
</dbReference>
<feature type="region of interest" description="Disordered" evidence="2">
    <location>
        <begin position="152"/>
        <end position="180"/>
    </location>
</feature>
<dbReference type="SUPFAM" id="SSF53187">
    <property type="entry name" value="Zn-dependent exopeptidases"/>
    <property type="match status" value="1"/>
</dbReference>
<organism evidence="4 5">
    <name type="scientific">Laspinema palackyanum D2a</name>
    <dbReference type="NCBI Taxonomy" id="2953684"/>
    <lineage>
        <taxon>Bacteria</taxon>
        <taxon>Bacillati</taxon>
        <taxon>Cyanobacteriota</taxon>
        <taxon>Cyanophyceae</taxon>
        <taxon>Oscillatoriophycideae</taxon>
        <taxon>Oscillatoriales</taxon>
        <taxon>Laspinemataceae</taxon>
        <taxon>Laspinema</taxon>
        <taxon>Laspinema palackyanum</taxon>
    </lineage>
</organism>
<dbReference type="PANTHER" id="PTHR30404">
    <property type="entry name" value="N-ACETYLMURAMOYL-L-ALANINE AMIDASE"/>
    <property type="match status" value="1"/>
</dbReference>
<reference evidence="4 5" key="1">
    <citation type="journal article" date="2022" name="Front. Microbiol.">
        <title>High genomic differentiation and limited gene flow indicate recent cryptic speciation within the genus Laspinema (cyanobacteria).</title>
        <authorList>
            <person name="Stanojkovic A."/>
            <person name="Skoupy S."/>
            <person name="Skaloud P."/>
            <person name="Dvorak P."/>
        </authorList>
    </citation>
    <scope>NUCLEOTIDE SEQUENCE [LARGE SCALE GENOMIC DNA]</scope>
    <source>
        <strain evidence="4 5">D2a</strain>
    </source>
</reference>
<comment type="caution">
    <text evidence="4">The sequence shown here is derived from an EMBL/GenBank/DDBJ whole genome shotgun (WGS) entry which is preliminary data.</text>
</comment>
<dbReference type="InterPro" id="IPR002508">
    <property type="entry name" value="MurNAc-LAA_cat"/>
</dbReference>
<keyword evidence="5" id="KW-1185">Reference proteome</keyword>
<accession>A0ABT2MJC7</accession>
<evidence type="ECO:0000256" key="2">
    <source>
        <dbReference type="SAM" id="MobiDB-lite"/>
    </source>
</evidence>
<dbReference type="Pfam" id="PF11741">
    <property type="entry name" value="AMIN"/>
    <property type="match status" value="1"/>
</dbReference>
<dbReference type="InterPro" id="IPR021731">
    <property type="entry name" value="AMIN_dom"/>
</dbReference>
<dbReference type="PANTHER" id="PTHR30404:SF0">
    <property type="entry name" value="N-ACETYLMURAMOYL-L-ALANINE AMIDASE AMIC"/>
    <property type="match status" value="1"/>
</dbReference>
<proteinExistence type="predicted"/>
<dbReference type="Pfam" id="PF01520">
    <property type="entry name" value="Amidase_3"/>
    <property type="match status" value="1"/>
</dbReference>
<feature type="domain" description="MurNAc-LAA" evidence="3">
    <location>
        <begin position="505"/>
        <end position="615"/>
    </location>
</feature>